<protein>
    <submittedName>
        <fullName evidence="2">Uncharacterized protein</fullName>
    </submittedName>
</protein>
<reference evidence="2 3" key="1">
    <citation type="journal article" date="2018" name="Front. Plant Sci.">
        <title>Red Clover (Trifolium pratense) and Zigzag Clover (T. medium) - A Picture of Genomic Similarities and Differences.</title>
        <authorList>
            <person name="Dluhosova J."/>
            <person name="Istvanek J."/>
            <person name="Nedelnik J."/>
            <person name="Repkova J."/>
        </authorList>
    </citation>
    <scope>NUCLEOTIDE SEQUENCE [LARGE SCALE GENOMIC DNA]</scope>
    <source>
        <strain evidence="3">cv. 10/8</strain>
        <tissue evidence="2">Leaf</tissue>
    </source>
</reference>
<organism evidence="2 3">
    <name type="scientific">Trifolium medium</name>
    <dbReference type="NCBI Taxonomy" id="97028"/>
    <lineage>
        <taxon>Eukaryota</taxon>
        <taxon>Viridiplantae</taxon>
        <taxon>Streptophyta</taxon>
        <taxon>Embryophyta</taxon>
        <taxon>Tracheophyta</taxon>
        <taxon>Spermatophyta</taxon>
        <taxon>Magnoliopsida</taxon>
        <taxon>eudicotyledons</taxon>
        <taxon>Gunneridae</taxon>
        <taxon>Pentapetalae</taxon>
        <taxon>rosids</taxon>
        <taxon>fabids</taxon>
        <taxon>Fabales</taxon>
        <taxon>Fabaceae</taxon>
        <taxon>Papilionoideae</taxon>
        <taxon>50 kb inversion clade</taxon>
        <taxon>NPAAA clade</taxon>
        <taxon>Hologalegina</taxon>
        <taxon>IRL clade</taxon>
        <taxon>Trifolieae</taxon>
        <taxon>Trifolium</taxon>
    </lineage>
</organism>
<dbReference type="AlphaFoldDB" id="A0A392P811"/>
<feature type="compositionally biased region" description="Basic and acidic residues" evidence="1">
    <location>
        <begin position="16"/>
        <end position="25"/>
    </location>
</feature>
<accession>A0A392P811</accession>
<evidence type="ECO:0000313" key="2">
    <source>
        <dbReference type="EMBL" id="MCI07872.1"/>
    </source>
</evidence>
<feature type="region of interest" description="Disordered" evidence="1">
    <location>
        <begin position="1"/>
        <end position="25"/>
    </location>
</feature>
<dbReference type="EMBL" id="LXQA010066991">
    <property type="protein sequence ID" value="MCI07872.1"/>
    <property type="molecule type" value="Genomic_DNA"/>
</dbReference>
<feature type="non-terminal residue" evidence="2">
    <location>
        <position position="1"/>
    </location>
</feature>
<evidence type="ECO:0000313" key="3">
    <source>
        <dbReference type="Proteomes" id="UP000265520"/>
    </source>
</evidence>
<evidence type="ECO:0000256" key="1">
    <source>
        <dbReference type="SAM" id="MobiDB-lite"/>
    </source>
</evidence>
<proteinExistence type="predicted"/>
<dbReference type="Proteomes" id="UP000265520">
    <property type="component" value="Unassembled WGS sequence"/>
</dbReference>
<name>A0A392P811_9FABA</name>
<sequence>FEHISGMDSQAMKLKRGGERSNMRS</sequence>
<comment type="caution">
    <text evidence="2">The sequence shown here is derived from an EMBL/GenBank/DDBJ whole genome shotgun (WGS) entry which is preliminary data.</text>
</comment>
<keyword evidence="3" id="KW-1185">Reference proteome</keyword>